<keyword evidence="1" id="KW-0479">Metal-binding</keyword>
<evidence type="ECO:0000256" key="1">
    <source>
        <dbReference type="PROSITE-ProRule" id="PRU00047"/>
    </source>
</evidence>
<dbReference type="EMBL" id="JQ067084">
    <property type="protein sequence ID" value="ALH23763.1"/>
    <property type="molecule type" value="Genomic_DNA"/>
</dbReference>
<evidence type="ECO:0000259" key="3">
    <source>
        <dbReference type="PROSITE" id="PS50158"/>
    </source>
</evidence>
<gene>
    <name evidence="4" type="ORF">PaMx25_67</name>
</gene>
<keyword evidence="1" id="KW-0863">Zinc-finger</keyword>
<keyword evidence="1" id="KW-0862">Zinc</keyword>
<dbReference type="Proteomes" id="UP000006182">
    <property type="component" value="Segment"/>
</dbReference>
<dbReference type="InterPro" id="IPR036875">
    <property type="entry name" value="Znf_CCHC_sf"/>
</dbReference>
<dbReference type="InterPro" id="IPR055644">
    <property type="entry name" value="DUF7220"/>
</dbReference>
<keyword evidence="2" id="KW-0472">Membrane</keyword>
<sequence length="95" mass="10651">MNKVCTLCGAEGHTAPNCPWNGQSKRSSFIEAVVNTLVGLVIAMLATAAICWFHDIPMLWENNFKITAWMTALSVARSYVIRRFFNRRNLPCSTS</sequence>
<proteinExistence type="predicted"/>
<dbReference type="GO" id="GO:0003676">
    <property type="term" value="F:nucleic acid binding"/>
    <property type="evidence" value="ECO:0007669"/>
    <property type="project" value="InterPro"/>
</dbReference>
<feature type="transmembrane region" description="Helical" evidence="2">
    <location>
        <begin position="32"/>
        <end position="54"/>
    </location>
</feature>
<evidence type="ECO:0000313" key="5">
    <source>
        <dbReference type="Proteomes" id="UP000006182"/>
    </source>
</evidence>
<name>A0A0S0MVK5_9CAUD</name>
<feature type="transmembrane region" description="Helical" evidence="2">
    <location>
        <begin position="66"/>
        <end position="85"/>
    </location>
</feature>
<accession>A0A0S0MVK5</accession>
<reference evidence="4 5" key="1">
    <citation type="journal article" date="2012" name="Appl. Environ. Microbiol.">
        <title>High Diversity and Novel Species of Pseudomonas aeruginosa Bacteriophages.</title>
        <authorList>
            <person name="Sepulveda-Robles O."/>
            <person name="Kameyama L."/>
            <person name="Guarneros G."/>
        </authorList>
    </citation>
    <scope>NUCLEOTIDE SEQUENCE [LARGE SCALE GENOMIC DNA]</scope>
</reference>
<dbReference type="SUPFAM" id="SSF57756">
    <property type="entry name" value="Retrovirus zinc finger-like domains"/>
    <property type="match status" value="1"/>
</dbReference>
<evidence type="ECO:0000313" key="4">
    <source>
        <dbReference type="EMBL" id="ALH23763.1"/>
    </source>
</evidence>
<dbReference type="PROSITE" id="PS50158">
    <property type="entry name" value="ZF_CCHC"/>
    <property type="match status" value="1"/>
</dbReference>
<dbReference type="GO" id="GO:0008270">
    <property type="term" value="F:zinc ion binding"/>
    <property type="evidence" value="ECO:0007669"/>
    <property type="project" value="UniProtKB-KW"/>
</dbReference>
<keyword evidence="2" id="KW-1133">Transmembrane helix</keyword>
<keyword evidence="2" id="KW-0812">Transmembrane</keyword>
<dbReference type="InterPro" id="IPR001878">
    <property type="entry name" value="Znf_CCHC"/>
</dbReference>
<evidence type="ECO:0000256" key="2">
    <source>
        <dbReference type="SAM" id="Phobius"/>
    </source>
</evidence>
<organism evidence="4 5">
    <name type="scientific">Pseudomonas phage PaMx25</name>
    <dbReference type="NCBI Taxonomy" id="1175654"/>
    <lineage>
        <taxon>Viruses</taxon>
        <taxon>Duplodnaviria</taxon>
        <taxon>Heunggongvirae</taxon>
        <taxon>Uroviricota</taxon>
        <taxon>Caudoviricetes</taxon>
        <taxon>Queuovirinae</taxon>
        <taxon>Nipunavirus</taxon>
        <taxon>Nipunavirus PaMx25</taxon>
    </lineage>
</organism>
<dbReference type="Pfam" id="PF23858">
    <property type="entry name" value="DUF7220"/>
    <property type="match status" value="1"/>
</dbReference>
<protein>
    <submittedName>
        <fullName evidence="4">Znf domain-containing protein</fullName>
    </submittedName>
</protein>
<feature type="domain" description="CCHC-type" evidence="3">
    <location>
        <begin position="5"/>
        <end position="19"/>
    </location>
</feature>
<dbReference type="OrthoDB" id="26982at10239"/>
<keyword evidence="5" id="KW-1185">Reference proteome</keyword>